<keyword evidence="3" id="KW-1185">Reference proteome</keyword>
<proteinExistence type="predicted"/>
<dbReference type="AlphaFoldDB" id="A0A0L6JLH2"/>
<feature type="transmembrane region" description="Helical" evidence="1">
    <location>
        <begin position="26"/>
        <end position="47"/>
    </location>
</feature>
<dbReference type="RefSeq" id="WP_050753229.1">
    <property type="nucleotide sequence ID" value="NZ_JQKC01000018.1"/>
</dbReference>
<organism evidence="2 3">
    <name type="scientific">Pseudobacteroides cellulosolvens ATCC 35603 = DSM 2933</name>
    <dbReference type="NCBI Taxonomy" id="398512"/>
    <lineage>
        <taxon>Bacteria</taxon>
        <taxon>Bacillati</taxon>
        <taxon>Bacillota</taxon>
        <taxon>Clostridia</taxon>
        <taxon>Eubacteriales</taxon>
        <taxon>Oscillospiraceae</taxon>
        <taxon>Pseudobacteroides</taxon>
    </lineage>
</organism>
<accession>A0A0L6JLH2</accession>
<dbReference type="EMBL" id="LGTC01000001">
    <property type="protein sequence ID" value="KNY26207.1"/>
    <property type="molecule type" value="Genomic_DNA"/>
</dbReference>
<dbReference type="eggNOG" id="ENOG503373H">
    <property type="taxonomic scope" value="Bacteria"/>
</dbReference>
<comment type="caution">
    <text evidence="2">The sequence shown here is derived from an EMBL/GenBank/DDBJ whole genome shotgun (WGS) entry which is preliminary data.</text>
</comment>
<evidence type="ECO:0000313" key="2">
    <source>
        <dbReference type="EMBL" id="KNY26207.1"/>
    </source>
</evidence>
<name>A0A0L6JLH2_9FIRM</name>
<keyword evidence="1" id="KW-0812">Transmembrane</keyword>
<evidence type="ECO:0000256" key="1">
    <source>
        <dbReference type="SAM" id="Phobius"/>
    </source>
</evidence>
<keyword evidence="1" id="KW-1133">Transmembrane helix</keyword>
<reference evidence="3" key="1">
    <citation type="submission" date="2015-07" db="EMBL/GenBank/DDBJ databases">
        <title>Near-Complete Genome Sequence of the Cellulolytic Bacterium Bacteroides (Pseudobacteroides) cellulosolvens ATCC 35603.</title>
        <authorList>
            <person name="Dassa B."/>
            <person name="Utturkar S.M."/>
            <person name="Klingeman D.M."/>
            <person name="Hurt R.A."/>
            <person name="Keller M."/>
            <person name="Xu J."/>
            <person name="Reddy Y.H.K."/>
            <person name="Borovok I."/>
            <person name="Grinberg I.R."/>
            <person name="Lamed R."/>
            <person name="Zhivin O."/>
            <person name="Bayer E.A."/>
            <person name="Brown S.D."/>
        </authorList>
    </citation>
    <scope>NUCLEOTIDE SEQUENCE [LARGE SCALE GENOMIC DNA]</scope>
    <source>
        <strain evidence="3">DSM 2933</strain>
    </source>
</reference>
<dbReference type="OrthoDB" id="2087026at2"/>
<evidence type="ECO:0000313" key="3">
    <source>
        <dbReference type="Proteomes" id="UP000036923"/>
    </source>
</evidence>
<protein>
    <submittedName>
        <fullName evidence="2">Uncharacterized protein</fullName>
    </submittedName>
</protein>
<keyword evidence="1" id="KW-0472">Membrane</keyword>
<gene>
    <name evidence="2" type="ORF">Bccel_1469</name>
</gene>
<sequence length="169" mass="18600" precursor="true">MKITGFKVTKDNGNQKKRIKSNSEKVFVITFFVLFASLILTQILLAAPSTRKFLVKDVEFEGSPIGVVENLYSEGELELELQNIQKDENLNVLINGDEVAAFSSKSMVLKVRDGDVIEIDGTGANSSAVIKITKSSNNIENNCVGKIFTVGSELKNLFRVKISEALIEN</sequence>
<dbReference type="Proteomes" id="UP000036923">
    <property type="component" value="Unassembled WGS sequence"/>
</dbReference>